<evidence type="ECO:0000313" key="14">
    <source>
        <dbReference type="Proteomes" id="UP000235116"/>
    </source>
</evidence>
<dbReference type="GO" id="GO:0015891">
    <property type="term" value="P:siderophore transport"/>
    <property type="evidence" value="ECO:0007669"/>
    <property type="project" value="InterPro"/>
</dbReference>
<gene>
    <name evidence="13" type="ORF">Kalk_11730</name>
</gene>
<evidence type="ECO:0000256" key="3">
    <source>
        <dbReference type="ARBA" id="ARBA00022448"/>
    </source>
</evidence>
<evidence type="ECO:0000256" key="2">
    <source>
        <dbReference type="ARBA" id="ARBA00006555"/>
    </source>
</evidence>
<keyword evidence="6 10" id="KW-0812">Transmembrane</keyword>
<dbReference type="KEGG" id="kak:Kalk_11730"/>
<evidence type="ECO:0000256" key="1">
    <source>
        <dbReference type="ARBA" id="ARBA00004383"/>
    </source>
</evidence>
<evidence type="ECO:0000313" key="13">
    <source>
        <dbReference type="EMBL" id="AUM13052.1"/>
    </source>
</evidence>
<evidence type="ECO:0000256" key="10">
    <source>
        <dbReference type="RuleBase" id="RU362123"/>
    </source>
</evidence>
<accession>A0A2K9LL93</accession>
<feature type="region of interest" description="Disordered" evidence="11">
    <location>
        <begin position="57"/>
        <end position="77"/>
    </location>
</feature>
<name>A0A2K9LL93_9GAMM</name>
<evidence type="ECO:0000256" key="5">
    <source>
        <dbReference type="ARBA" id="ARBA00022519"/>
    </source>
</evidence>
<dbReference type="PROSITE" id="PS52015">
    <property type="entry name" value="TONB_CTD"/>
    <property type="match status" value="1"/>
</dbReference>
<evidence type="ECO:0000256" key="8">
    <source>
        <dbReference type="ARBA" id="ARBA00022989"/>
    </source>
</evidence>
<keyword evidence="3 10" id="KW-0813">Transport</keyword>
<dbReference type="SUPFAM" id="SSF74653">
    <property type="entry name" value="TolA/TonB C-terminal domain"/>
    <property type="match status" value="1"/>
</dbReference>
<dbReference type="GO" id="GO:0015031">
    <property type="term" value="P:protein transport"/>
    <property type="evidence" value="ECO:0007669"/>
    <property type="project" value="UniProtKB-UniRule"/>
</dbReference>
<dbReference type="Pfam" id="PF03544">
    <property type="entry name" value="TonB_C"/>
    <property type="match status" value="1"/>
</dbReference>
<dbReference type="InterPro" id="IPR037682">
    <property type="entry name" value="TonB_C"/>
</dbReference>
<comment type="function">
    <text evidence="10">Interacts with outer membrane receptor proteins that carry out high-affinity binding and energy dependent uptake into the periplasmic space of specific substrates. It could act to transduce energy from the cytoplasmic membrane to specific energy-requiring processes in the outer membrane, resulting in the release into the periplasm of ligands bound by these outer membrane proteins.</text>
</comment>
<keyword evidence="7 10" id="KW-0653">Protein transport</keyword>
<keyword evidence="4 10" id="KW-1003">Cell membrane</keyword>
<feature type="compositionally biased region" description="Pro residues" evidence="11">
    <location>
        <begin position="62"/>
        <end position="75"/>
    </location>
</feature>
<dbReference type="GO" id="GO:0030288">
    <property type="term" value="C:outer membrane-bounded periplasmic space"/>
    <property type="evidence" value="ECO:0007669"/>
    <property type="project" value="InterPro"/>
</dbReference>
<dbReference type="GO" id="GO:0055085">
    <property type="term" value="P:transmembrane transport"/>
    <property type="evidence" value="ECO:0007669"/>
    <property type="project" value="InterPro"/>
</dbReference>
<organism evidence="13 14">
    <name type="scientific">Ketobacter alkanivorans</name>
    <dbReference type="NCBI Taxonomy" id="1917421"/>
    <lineage>
        <taxon>Bacteria</taxon>
        <taxon>Pseudomonadati</taxon>
        <taxon>Pseudomonadota</taxon>
        <taxon>Gammaproteobacteria</taxon>
        <taxon>Pseudomonadales</taxon>
        <taxon>Ketobacteraceae</taxon>
        <taxon>Ketobacter</taxon>
    </lineage>
</organism>
<keyword evidence="5 10" id="KW-0997">Cell inner membrane</keyword>
<dbReference type="GO" id="GO:0005886">
    <property type="term" value="C:plasma membrane"/>
    <property type="evidence" value="ECO:0007669"/>
    <property type="project" value="UniProtKB-SubCell"/>
</dbReference>
<feature type="domain" description="TonB C-terminal" evidence="12">
    <location>
        <begin position="111"/>
        <end position="203"/>
    </location>
</feature>
<dbReference type="Gene3D" id="3.30.1150.10">
    <property type="match status" value="1"/>
</dbReference>
<dbReference type="PANTHER" id="PTHR33446">
    <property type="entry name" value="PROTEIN TONB-RELATED"/>
    <property type="match status" value="1"/>
</dbReference>
<evidence type="ECO:0000259" key="12">
    <source>
        <dbReference type="PROSITE" id="PS52015"/>
    </source>
</evidence>
<keyword evidence="10" id="KW-0735">Signal-anchor</keyword>
<keyword evidence="14" id="KW-1185">Reference proteome</keyword>
<evidence type="ECO:0000256" key="11">
    <source>
        <dbReference type="SAM" id="MobiDB-lite"/>
    </source>
</evidence>
<dbReference type="AlphaFoldDB" id="A0A2K9LL93"/>
<dbReference type="InterPro" id="IPR051045">
    <property type="entry name" value="TonB-dependent_transducer"/>
</dbReference>
<evidence type="ECO:0000256" key="6">
    <source>
        <dbReference type="ARBA" id="ARBA00022692"/>
    </source>
</evidence>
<evidence type="ECO:0000256" key="9">
    <source>
        <dbReference type="ARBA" id="ARBA00023136"/>
    </source>
</evidence>
<dbReference type="Proteomes" id="UP000235116">
    <property type="component" value="Chromosome"/>
</dbReference>
<dbReference type="InterPro" id="IPR003538">
    <property type="entry name" value="TonB"/>
</dbReference>
<sequence>MIVRRYIIAFFIAFGVVTFLFALMITLIKTSEVPVSSNGALNMVDFIRSKKDRDLELEQAKPEPPPQPAKPPPPAELQMESVSNIAGESFTISEQPVTDSFSVEPGFSMGEGDGEYLPIYRVPPQYPRKALFDRVEGWVVVEFTIGTQGEVKNPRVVKSEPRGIFDQAALDAVKRFRFKARTIGGTPVEVSGIQNRIRFKLKK</sequence>
<dbReference type="RefSeq" id="WP_101894431.1">
    <property type="nucleotide sequence ID" value="NZ_CP022684.1"/>
</dbReference>
<protein>
    <recommendedName>
        <fullName evidence="10">Protein TonB</fullName>
    </recommendedName>
</protein>
<dbReference type="EMBL" id="CP022684">
    <property type="protein sequence ID" value="AUM13052.1"/>
    <property type="molecule type" value="Genomic_DNA"/>
</dbReference>
<dbReference type="PRINTS" id="PR01374">
    <property type="entry name" value="TONBPROTEIN"/>
</dbReference>
<dbReference type="InterPro" id="IPR006260">
    <property type="entry name" value="TonB/TolA_C"/>
</dbReference>
<dbReference type="GO" id="GO:0031992">
    <property type="term" value="F:energy transducer activity"/>
    <property type="evidence" value="ECO:0007669"/>
    <property type="project" value="InterPro"/>
</dbReference>
<dbReference type="NCBIfam" id="TIGR01352">
    <property type="entry name" value="tonB_Cterm"/>
    <property type="match status" value="1"/>
</dbReference>
<dbReference type="OrthoDB" id="1628901at2"/>
<proteinExistence type="inferred from homology"/>
<reference evidence="14" key="1">
    <citation type="submission" date="2017-08" db="EMBL/GenBank/DDBJ databases">
        <title>Direct submision.</title>
        <authorList>
            <person name="Kim S.-J."/>
            <person name="Rhee S.-K."/>
        </authorList>
    </citation>
    <scope>NUCLEOTIDE SEQUENCE [LARGE SCALE GENOMIC DNA]</scope>
    <source>
        <strain evidence="14">GI5</strain>
    </source>
</reference>
<evidence type="ECO:0000256" key="7">
    <source>
        <dbReference type="ARBA" id="ARBA00022927"/>
    </source>
</evidence>
<feature type="transmembrane region" description="Helical" evidence="10">
    <location>
        <begin position="7"/>
        <end position="28"/>
    </location>
</feature>
<dbReference type="PANTHER" id="PTHR33446:SF14">
    <property type="entry name" value="PROTEIN TONB"/>
    <property type="match status" value="1"/>
</dbReference>
<keyword evidence="8 10" id="KW-1133">Transmembrane helix</keyword>
<comment type="subcellular location">
    <subcellularLocation>
        <location evidence="1 10">Cell inner membrane</location>
        <topology evidence="1 10">Single-pass membrane protein</topology>
        <orientation evidence="1 10">Periplasmic side</orientation>
    </subcellularLocation>
</comment>
<evidence type="ECO:0000256" key="4">
    <source>
        <dbReference type="ARBA" id="ARBA00022475"/>
    </source>
</evidence>
<comment type="similarity">
    <text evidence="2 10">Belongs to the TonB family.</text>
</comment>
<keyword evidence="9 10" id="KW-0472">Membrane</keyword>